<dbReference type="PROSITE" id="PS51257">
    <property type="entry name" value="PROKAR_LIPOPROTEIN"/>
    <property type="match status" value="1"/>
</dbReference>
<sequence length="525" mass="57834">MKNSLHFIAAKILSLLGLVALLLSCSDADGDNMKSPVQGVPFRSIYVEVDQERVKAEMLDSKNLSLSFNTAENFAESKIEVELEDGYELIFPSDINKADLANYPVLNFRSPDNQIRKYWLTIVSKAFPVVDASKISVVGASVDVTLNSTNRQITVAFDKCTMNMADIELQFAEGAILEGSEIVSSLHFDFSEKLSQPLIIKQPNGVERTYTVDLNVATAMTDPKFLGFNDVTSNYLSTEEYPFISIYQATTIANIPILNVGDETPFSWVSPYDPSMIGDWSESRQTETVSDTKISVITIDKAKAKAQLKSNGGHILMNQVHSLIAMSGRAVIEKTFLCIDETLVSTVNSGDAGWRSSFGFNAEGEIFFGTTAISDNKLMKLPYFDSHPGDAYLENAVEWNGIISLACAHPWLIRSGRRMTSAEIINNDGTGWEVALGEAWNGNKRMRSYIGVTYDHKLALAVTSEGFGTNQGAWVLEQLGWREVLYVGGSYYEADDFVTTLLVNGKVVQGNADQEAMYCVTVDAK</sequence>
<reference evidence="2 3" key="1">
    <citation type="submission" date="2016-10" db="EMBL/GenBank/DDBJ databases">
        <authorList>
            <person name="de Groot N.N."/>
        </authorList>
    </citation>
    <scope>NUCLEOTIDE SEQUENCE [LARGE SCALE GENOMIC DNA]</scope>
    <source>
        <strain evidence="2 3">NLAE-zl-G339</strain>
    </source>
</reference>
<name>A0A1H4C4X9_9BACE</name>
<dbReference type="Proteomes" id="UP000183040">
    <property type="component" value="Unassembled WGS sequence"/>
</dbReference>
<dbReference type="EMBL" id="FNRP01000008">
    <property type="protein sequence ID" value="SEA55400.1"/>
    <property type="molecule type" value="Genomic_DNA"/>
</dbReference>
<evidence type="ECO:0000256" key="1">
    <source>
        <dbReference type="SAM" id="SignalP"/>
    </source>
</evidence>
<keyword evidence="1" id="KW-0732">Signal</keyword>
<proteinExistence type="predicted"/>
<evidence type="ECO:0000313" key="2">
    <source>
        <dbReference type="EMBL" id="SEA55400.1"/>
    </source>
</evidence>
<evidence type="ECO:0000313" key="3">
    <source>
        <dbReference type="Proteomes" id="UP000183040"/>
    </source>
</evidence>
<organism evidence="2 3">
    <name type="scientific">Bacteroides xylanisolvens</name>
    <dbReference type="NCBI Taxonomy" id="371601"/>
    <lineage>
        <taxon>Bacteria</taxon>
        <taxon>Pseudomonadati</taxon>
        <taxon>Bacteroidota</taxon>
        <taxon>Bacteroidia</taxon>
        <taxon>Bacteroidales</taxon>
        <taxon>Bacteroidaceae</taxon>
        <taxon>Bacteroides</taxon>
    </lineage>
</organism>
<protein>
    <recommendedName>
        <fullName evidence="4">DUF5018 domain-containing protein</fullName>
    </recommendedName>
</protein>
<dbReference type="RefSeq" id="WP_074705965.1">
    <property type="nucleotide sequence ID" value="NZ_FNRP01000008.1"/>
</dbReference>
<evidence type="ECO:0008006" key="4">
    <source>
        <dbReference type="Google" id="ProtNLM"/>
    </source>
</evidence>
<feature type="chain" id="PRO_5010329010" description="DUF5018 domain-containing protein" evidence="1">
    <location>
        <begin position="31"/>
        <end position="525"/>
    </location>
</feature>
<dbReference type="AlphaFoldDB" id="A0A1H4C4X9"/>
<feature type="signal peptide" evidence="1">
    <location>
        <begin position="1"/>
        <end position="30"/>
    </location>
</feature>
<accession>A0A1H4C4X9</accession>
<gene>
    <name evidence="2" type="ORF">SAMN04487924_10852</name>
</gene>